<dbReference type="Pfam" id="PF15560">
    <property type="entry name" value="Imm12"/>
    <property type="match status" value="1"/>
</dbReference>
<comment type="caution">
    <text evidence="2">The sequence shown here is derived from an EMBL/GenBank/DDBJ whole genome shotgun (WGS) entry which is preliminary data.</text>
</comment>
<proteinExistence type="predicted"/>
<organism evidence="2 3">
    <name type="scientific">Alloprevotella tannerae</name>
    <dbReference type="NCBI Taxonomy" id="76122"/>
    <lineage>
        <taxon>Bacteria</taxon>
        <taxon>Pseudomonadati</taxon>
        <taxon>Bacteroidota</taxon>
        <taxon>Bacteroidia</taxon>
        <taxon>Bacteroidales</taxon>
        <taxon>Prevotellaceae</taxon>
        <taxon>Alloprevotella</taxon>
    </lineage>
</organism>
<dbReference type="AlphaFoldDB" id="A0A929X0V5"/>
<dbReference type="Proteomes" id="UP000704068">
    <property type="component" value="Unassembled WGS sequence"/>
</dbReference>
<dbReference type="RefSeq" id="WP_303764759.1">
    <property type="nucleotide sequence ID" value="NZ_JABZGR010000051.1"/>
</dbReference>
<protein>
    <submittedName>
        <fullName evidence="2">Immunity protein 12</fullName>
    </submittedName>
</protein>
<evidence type="ECO:0000313" key="2">
    <source>
        <dbReference type="EMBL" id="MBF0971201.1"/>
    </source>
</evidence>
<accession>A0A929X0V5</accession>
<name>A0A929X0V5_9BACT</name>
<evidence type="ECO:0000313" key="3">
    <source>
        <dbReference type="Proteomes" id="UP000704068"/>
    </source>
</evidence>
<sequence length="150" mass="16906">MEICVNLALGGDVAESADLSNVIFRLVIEMQKTLKAQFRDKCFDGLDRVKITMFVSGDVSEYSPQTGIISCRYYQKKKEVQSSCCISSDYWLAEPLLDGKQKFLLFLEQTFADLSALVEKKLKAARCDFDGEAFKESLSKSLMNLSSKEK</sequence>
<gene>
    <name evidence="2" type="ORF">HXK21_09270</name>
</gene>
<dbReference type="EMBL" id="JABZGR010000051">
    <property type="protein sequence ID" value="MBF0971201.1"/>
    <property type="molecule type" value="Genomic_DNA"/>
</dbReference>
<evidence type="ECO:0000259" key="1">
    <source>
        <dbReference type="Pfam" id="PF15560"/>
    </source>
</evidence>
<reference evidence="2" key="1">
    <citation type="submission" date="2020-04" db="EMBL/GenBank/DDBJ databases">
        <title>Deep metagenomics examines the oral microbiome during advanced dental caries in children, revealing novel taxa and co-occurrences with host molecules.</title>
        <authorList>
            <person name="Baker J.L."/>
            <person name="Morton J.T."/>
            <person name="Dinis M."/>
            <person name="Alvarez R."/>
            <person name="Tran N.C."/>
            <person name="Knight R."/>
            <person name="Edlund A."/>
        </authorList>
    </citation>
    <scope>NUCLEOTIDE SEQUENCE</scope>
    <source>
        <strain evidence="2">JCVI_34_bin.1</strain>
    </source>
</reference>
<dbReference type="InterPro" id="IPR029088">
    <property type="entry name" value="Imm12"/>
</dbReference>
<feature type="domain" description="Immunity protein 12" evidence="1">
    <location>
        <begin position="1"/>
        <end position="137"/>
    </location>
</feature>